<reference evidence="3 4" key="1">
    <citation type="submission" date="2021-03" db="EMBL/GenBank/DDBJ databases">
        <title>Genomic Encyclopedia of Type Strains, Phase IV (KMG-IV): sequencing the most valuable type-strain genomes for metagenomic binning, comparative biology and taxonomic classification.</title>
        <authorList>
            <person name="Goeker M."/>
        </authorList>
    </citation>
    <scope>NUCLEOTIDE SEQUENCE [LARGE SCALE GENOMIC DNA]</scope>
    <source>
        <strain evidence="3 4">DSM 24738</strain>
    </source>
</reference>
<dbReference type="InterPro" id="IPR052738">
    <property type="entry name" value="ABC-Tungstate_binding"/>
</dbReference>
<sequence>MKRMISIMITLAMLLVMSTSALAANPNPIFEKVKQEKEIILATTTSTQDSGLLDYMLPEFEKRYQVKVKVVAVGTGQAIQLGKDGNADVILVHARKAEDEFVAGGYGFKAFDVMYNKFYLVGPEDDPAGIRNMPSAKDALKKIAEQQAKFISRGDDSGTHKKEKSLWEAAGIKPEGDWYVSAGQGMGATLNMADEMDAYTIVDEATYLAVKNGLVNMVYEDKELFNPYGIIQVKGTDKPYTANELIWFFTSPWGQKMISQFGIEKYGKNLFEPDARRR</sequence>
<dbReference type="RefSeq" id="WP_209807804.1">
    <property type="nucleotide sequence ID" value="NZ_JAGGKT010000001.1"/>
</dbReference>
<feature type="signal peptide" evidence="1">
    <location>
        <begin position="1"/>
        <end position="23"/>
    </location>
</feature>
<organism evidence="3 4">
    <name type="scientific">Ammoniphilus resinae</name>
    <dbReference type="NCBI Taxonomy" id="861532"/>
    <lineage>
        <taxon>Bacteria</taxon>
        <taxon>Bacillati</taxon>
        <taxon>Bacillota</taxon>
        <taxon>Bacilli</taxon>
        <taxon>Bacillales</taxon>
        <taxon>Paenibacillaceae</taxon>
        <taxon>Aneurinibacillus group</taxon>
        <taxon>Ammoniphilus</taxon>
    </lineage>
</organism>
<name>A0ABS4GIM0_9BACL</name>
<dbReference type="SUPFAM" id="SSF53850">
    <property type="entry name" value="Periplasmic binding protein-like II"/>
    <property type="match status" value="1"/>
</dbReference>
<dbReference type="InterPro" id="IPR024370">
    <property type="entry name" value="PBP_domain"/>
</dbReference>
<dbReference type="Gene3D" id="3.40.190.10">
    <property type="entry name" value="Periplasmic binding protein-like II"/>
    <property type="match status" value="2"/>
</dbReference>
<keyword evidence="1" id="KW-0732">Signal</keyword>
<comment type="caution">
    <text evidence="3">The sequence shown here is derived from an EMBL/GenBank/DDBJ whole genome shotgun (WGS) entry which is preliminary data.</text>
</comment>
<dbReference type="PANTHER" id="PTHR37945:SF1">
    <property type="entry name" value="EXTRACELLULAR TUNGSTATE BINDING PROTEIN"/>
    <property type="match status" value="1"/>
</dbReference>
<evidence type="ECO:0000313" key="3">
    <source>
        <dbReference type="EMBL" id="MBP1930089.1"/>
    </source>
</evidence>
<dbReference type="Proteomes" id="UP001519343">
    <property type="component" value="Unassembled WGS sequence"/>
</dbReference>
<evidence type="ECO:0000259" key="2">
    <source>
        <dbReference type="Pfam" id="PF12849"/>
    </source>
</evidence>
<accession>A0ABS4GIM0</accession>
<protein>
    <submittedName>
        <fullName evidence="3">Tungstate transport system substrate-binding protein</fullName>
    </submittedName>
</protein>
<feature type="chain" id="PRO_5047132904" evidence="1">
    <location>
        <begin position="24"/>
        <end position="278"/>
    </location>
</feature>
<dbReference type="EMBL" id="JAGGKT010000001">
    <property type="protein sequence ID" value="MBP1930089.1"/>
    <property type="molecule type" value="Genomic_DNA"/>
</dbReference>
<evidence type="ECO:0000313" key="4">
    <source>
        <dbReference type="Proteomes" id="UP001519343"/>
    </source>
</evidence>
<keyword evidence="4" id="KW-1185">Reference proteome</keyword>
<proteinExistence type="predicted"/>
<feature type="domain" description="PBP" evidence="2">
    <location>
        <begin position="37"/>
        <end position="251"/>
    </location>
</feature>
<gene>
    <name evidence="3" type="ORF">J2Z37_000076</name>
</gene>
<evidence type="ECO:0000256" key="1">
    <source>
        <dbReference type="SAM" id="SignalP"/>
    </source>
</evidence>
<dbReference type="PANTHER" id="PTHR37945">
    <property type="entry name" value="EXTRACELLULAR TUNGSTATE BINDING PROTEIN"/>
    <property type="match status" value="1"/>
</dbReference>
<dbReference type="Pfam" id="PF12849">
    <property type="entry name" value="PBP_like_2"/>
    <property type="match status" value="1"/>
</dbReference>